<feature type="compositionally biased region" description="Low complexity" evidence="2">
    <location>
        <begin position="759"/>
        <end position="768"/>
    </location>
</feature>
<feature type="compositionally biased region" description="Basic and acidic residues" evidence="2">
    <location>
        <begin position="1025"/>
        <end position="1040"/>
    </location>
</feature>
<evidence type="ECO:0008006" key="5">
    <source>
        <dbReference type="Google" id="ProtNLM"/>
    </source>
</evidence>
<dbReference type="Proteomes" id="UP000820669">
    <property type="component" value="Unassembled WGS sequence"/>
</dbReference>
<feature type="region of interest" description="Disordered" evidence="2">
    <location>
        <begin position="758"/>
        <end position="777"/>
    </location>
</feature>
<dbReference type="EMBL" id="JAAXLA010000008">
    <property type="protein sequence ID" value="NMH96996.1"/>
    <property type="molecule type" value="Genomic_DNA"/>
</dbReference>
<dbReference type="RefSeq" id="WP_169380380.1">
    <property type="nucleotide sequence ID" value="NZ_JAAXLA010000008.1"/>
</dbReference>
<sequence length="1460" mass="156318">MSTGTVMWKMRRVRLDRIGPAAARFLDVTLDFTDDAGYPLDTILWLRNGGGKSTVLSLICALIRPHRRDFLATAATGKHLEDYVLGADTAHVVVEWSGPSGRRLVTGAVYEWADRTQPADPNRDHDRLGARWYVFSPAEGRAELDLLPFTTDGRPTPMREFVAAVRAWDAIPGCGVAVTDGQDRWSRLLDDHGLDPAIFTAILQMNATEGGIEGQFQFSGADKFVRYLLELIVDPEVSGQVSAILERVRSGLAERPELLADLTFADEAAPLLRELAQARGEHTRAAEAAAVQERAAAALATELTAAAEQAEQDVRTSGEVVEAQTARAAQEAAAAAAATTRETGLRRLAAQYRLAAARAEGDRLRAEQERAGARLAAWNAVPALQALRAARHRVASLEEQLTAVTAEAEPLRRRRDETAVTYAVALDAAIAEADERIARLVADAEAERAGEDAARTRWQQASQERGRLSGSLTTLTGTLSDLDTDIATAAAAGHLAAGEDIEAAIERHEATDQEAADALDELRADRARLQERRSELAAAADELDAERRTVEQRRRDDLVRLRGLTERIDELAGDERLRALAGGADIDPVAEAGDLVEALTVAIARAERQRIELAVDGAEDERSLAALATTGLLPGTLDLVRAHDALERAGIPAATGWSYLAHAVPPDRHAAVLQAAPALAAGLLIYDPQDLPAARRVLTDAALRPTSAVVLATTADLDRVVTAAGVDGETPFLVPPAPALTDRTAAGAEITARERARAGRAATDAELAGAHDQDADRRRRLQQLRADCPPGTVEALTASIATTDQQLTELAGELARVAAEHAALADRETALEVRRTELEGSRRAAAAAQGVLSGLLIRARNAAPQRTLAAALPGQIADCAAAMDREAGAEAEHRRRAEAAVEQTAALRRTVAAQRHERAALPAAAPGHASGVLPLAAARRAWETADQAYRREVSESALAVSLEEAKRAVEGPSAQVEGLSAPVREAAGALLDTPDAADPETRALATARAEAEASRLAEAIGEATAETREARRELDRHPAGTDDDAEPEAAPPATREEALLAAEGAEQTHREHLARRDEAEHAARTARERQAAARERATGMRHLVELLGVPADDTSGTAGDPRTVDEAHEAVAGMKARLDAASAETRRHARAVDEIARRIVLWAAADRFAGVKPEVRDRFRITDVAAELGPVADSLAADLDVFAANLRERLAELDEHKAVVVTAMTGMVRQALKSLARAQALSELPDTLGDWAGQRFLEVGPRASVETADAVVRDRCSRLVDALTARGVEVPRGQELLWQATSAVVGDGNWKARVLKPSTTFALERVSVERMRKWSGGEKVTISLLLFCMVAKLRATSRGRDLPGFGALPLDNPLGKANYVVFLNLQRKVAAANGVQLIFLTGVGDMKAVGRFPNIIRLRNTANRNREYVRVADRTLAGDDPAGVVDITRVWRDDPVLTLL</sequence>
<feature type="region of interest" description="Disordered" evidence="2">
    <location>
        <begin position="1022"/>
        <end position="1094"/>
    </location>
</feature>
<evidence type="ECO:0000256" key="1">
    <source>
        <dbReference type="SAM" id="Coils"/>
    </source>
</evidence>
<evidence type="ECO:0000313" key="3">
    <source>
        <dbReference type="EMBL" id="NMH96996.1"/>
    </source>
</evidence>
<feature type="coiled-coil region" evidence="1">
    <location>
        <begin position="501"/>
        <end position="553"/>
    </location>
</feature>
<evidence type="ECO:0000313" key="4">
    <source>
        <dbReference type="Proteomes" id="UP000820669"/>
    </source>
</evidence>
<organism evidence="3 4">
    <name type="scientific">Pseudonocardia acidicola</name>
    <dbReference type="NCBI Taxonomy" id="2724939"/>
    <lineage>
        <taxon>Bacteria</taxon>
        <taxon>Bacillati</taxon>
        <taxon>Actinomycetota</taxon>
        <taxon>Actinomycetes</taxon>
        <taxon>Pseudonocardiales</taxon>
        <taxon>Pseudonocardiaceae</taxon>
        <taxon>Pseudonocardia</taxon>
    </lineage>
</organism>
<accession>A0ABX1S5Y9</accession>
<keyword evidence="1" id="KW-0175">Coiled coil</keyword>
<comment type="caution">
    <text evidence="3">The sequence shown here is derived from an EMBL/GenBank/DDBJ whole genome shotgun (WGS) entry which is preliminary data.</text>
</comment>
<proteinExistence type="predicted"/>
<feature type="coiled-coil region" evidence="1">
    <location>
        <begin position="349"/>
        <end position="414"/>
    </location>
</feature>
<name>A0ABX1S5Y9_9PSEU</name>
<gene>
    <name evidence="3" type="ORF">HF526_06640</name>
</gene>
<evidence type="ECO:0000256" key="2">
    <source>
        <dbReference type="SAM" id="MobiDB-lite"/>
    </source>
</evidence>
<feature type="compositionally biased region" description="Basic and acidic residues" evidence="2">
    <location>
        <begin position="1066"/>
        <end position="1094"/>
    </location>
</feature>
<protein>
    <recommendedName>
        <fullName evidence="5">Chromosome segregation ATPase</fullName>
    </recommendedName>
</protein>
<feature type="coiled-coil region" evidence="1">
    <location>
        <begin position="589"/>
        <end position="621"/>
    </location>
</feature>
<reference evidence="3 4" key="1">
    <citation type="submission" date="2020-04" db="EMBL/GenBank/DDBJ databases">
        <authorList>
            <person name="Klaysubun C."/>
            <person name="Duangmal K."/>
            <person name="Lipun K."/>
        </authorList>
    </citation>
    <scope>NUCLEOTIDE SEQUENCE [LARGE SCALE GENOMIC DNA]</scope>
    <source>
        <strain evidence="3 4">K10HN5</strain>
    </source>
</reference>
<keyword evidence="4" id="KW-1185">Reference proteome</keyword>